<protein>
    <submittedName>
        <fullName evidence="3">Trypsin-like peptidase</fullName>
    </submittedName>
</protein>
<sequence length="584" mass="63333">MGQWRDPKRSGVHAGRPRIATLALFAALMSAAPGLADEVADTVIYIECTDRDGKLRVGSGVLVSEKGHVLTAEHVAPPGSNCVGAQGVADSRNAEPLIRAPERVPGSFDVALLQFARTATRPFLKFCPLDDGMIRKRIFAAGFPNGTESFNPSFRSGIMSTTRMTSDGIIETDSLLTQGMSGGPILADDEKTLIGIVSGAKFDDLGEPAYYGITPIARITSDTFRLSENPDGCYPDRPTTIELKTEIDALAGQIATARDEIGGRLDALEARTKEVEKNTGFLSADLLKLRSAFASTKTMADKTFESLAGKIENIAQRQAQENFEQVVAEALEGRPIRKTLDEIYEDLAEPIWRFSGRVEGGWVTMTLAYERQISAPVFSQSLRFCLTPLFLPAEGGDVTVSETPTVKGFYTFLDERFRTTPAIVRTCQAIDHSAVAGRGVDGPVGRPGGAEGAPVMALSGQYQYPYADNFVQQHFFFAEARREAGQLEPWNGWYYLQVVKETVTPGNGGETTPEIVLRAIIDATIDESEGYESPVILPCKVYSAGIGRQGGDMLALDPARQMSDLLSSETPRLEQNETCYSDPS</sequence>
<comment type="caution">
    <text evidence="3">The sequence shown here is derived from an EMBL/GenBank/DDBJ whole genome shotgun (WGS) entry which is preliminary data.</text>
</comment>
<dbReference type="AlphaFoldDB" id="A0A4V2SR62"/>
<dbReference type="InterPro" id="IPR043504">
    <property type="entry name" value="Peptidase_S1_PA_chymotrypsin"/>
</dbReference>
<dbReference type="InterPro" id="IPR009003">
    <property type="entry name" value="Peptidase_S1_PA"/>
</dbReference>
<feature type="region of interest" description="Disordered" evidence="1">
    <location>
        <begin position="565"/>
        <end position="584"/>
    </location>
</feature>
<proteinExistence type="predicted"/>
<dbReference type="Proteomes" id="UP000294835">
    <property type="component" value="Unassembled WGS sequence"/>
</dbReference>
<gene>
    <name evidence="3" type="ORF">EV662_104220</name>
</gene>
<evidence type="ECO:0000256" key="1">
    <source>
        <dbReference type="SAM" id="MobiDB-lite"/>
    </source>
</evidence>
<dbReference type="Gene3D" id="2.40.10.10">
    <property type="entry name" value="Trypsin-like serine proteases"/>
    <property type="match status" value="2"/>
</dbReference>
<keyword evidence="2" id="KW-0732">Signal</keyword>
<dbReference type="RefSeq" id="WP_165915562.1">
    <property type="nucleotide sequence ID" value="NZ_SLXP01000004.1"/>
</dbReference>
<evidence type="ECO:0000313" key="4">
    <source>
        <dbReference type="Proteomes" id="UP000294835"/>
    </source>
</evidence>
<reference evidence="3 4" key="1">
    <citation type="submission" date="2019-03" db="EMBL/GenBank/DDBJ databases">
        <title>Genomic Encyclopedia of Type Strains, Phase IV (KMG-IV): sequencing the most valuable type-strain genomes for metagenomic binning, comparative biology and taxonomic classification.</title>
        <authorList>
            <person name="Goeker M."/>
        </authorList>
    </citation>
    <scope>NUCLEOTIDE SEQUENCE [LARGE SCALE GENOMIC DNA]</scope>
    <source>
        <strain evidence="3 4">DSM 18063</strain>
    </source>
</reference>
<dbReference type="EMBL" id="SLXP01000004">
    <property type="protein sequence ID" value="TCP41876.1"/>
    <property type="molecule type" value="Genomic_DNA"/>
</dbReference>
<organism evidence="3 4">
    <name type="scientific">Rhodovulum marinum</name>
    <dbReference type="NCBI Taxonomy" id="320662"/>
    <lineage>
        <taxon>Bacteria</taxon>
        <taxon>Pseudomonadati</taxon>
        <taxon>Pseudomonadota</taxon>
        <taxon>Alphaproteobacteria</taxon>
        <taxon>Rhodobacterales</taxon>
        <taxon>Paracoccaceae</taxon>
        <taxon>Rhodovulum</taxon>
    </lineage>
</organism>
<dbReference type="PANTHER" id="PTHR43019:SF23">
    <property type="entry name" value="PROTEASE DO-LIKE 5, CHLOROPLASTIC"/>
    <property type="match status" value="1"/>
</dbReference>
<dbReference type="PANTHER" id="PTHR43019">
    <property type="entry name" value="SERINE ENDOPROTEASE DEGS"/>
    <property type="match status" value="1"/>
</dbReference>
<evidence type="ECO:0000256" key="2">
    <source>
        <dbReference type="SAM" id="SignalP"/>
    </source>
</evidence>
<name>A0A4V2SR62_9RHOB</name>
<keyword evidence="4" id="KW-1185">Reference proteome</keyword>
<accession>A0A4V2SR62</accession>
<dbReference type="SUPFAM" id="SSF50494">
    <property type="entry name" value="Trypsin-like serine proteases"/>
    <property type="match status" value="1"/>
</dbReference>
<dbReference type="Pfam" id="PF13365">
    <property type="entry name" value="Trypsin_2"/>
    <property type="match status" value="1"/>
</dbReference>
<feature type="chain" id="PRO_5020718196" evidence="2">
    <location>
        <begin position="37"/>
        <end position="584"/>
    </location>
</feature>
<evidence type="ECO:0000313" key="3">
    <source>
        <dbReference type="EMBL" id="TCP41876.1"/>
    </source>
</evidence>
<feature type="signal peptide" evidence="2">
    <location>
        <begin position="1"/>
        <end position="36"/>
    </location>
</feature>